<protein>
    <submittedName>
        <fullName evidence="2">Uncharacterized protein</fullName>
    </submittedName>
</protein>
<evidence type="ECO:0000313" key="3">
    <source>
        <dbReference type="Proteomes" id="UP001178508"/>
    </source>
</evidence>
<sequence>MESLEPGEEMWRPGVESLEPGEEMWSAWSPGRTSFLRGTASFPDSTFLTADSHTGGYFVFGPDALGTDPVLPVASPAGTAITCGALGCWLAEPFLSCPARPHRCP</sequence>
<dbReference type="Proteomes" id="UP001178508">
    <property type="component" value="Chromosome 6"/>
</dbReference>
<accession>A0AAV1FAH6</accession>
<gene>
    <name evidence="2" type="ORF">XNOV1_A021642</name>
</gene>
<name>A0AAV1FAH6_XYRNO</name>
<dbReference type="EMBL" id="OY660869">
    <property type="protein sequence ID" value="CAJ1057736.1"/>
    <property type="molecule type" value="Genomic_DNA"/>
</dbReference>
<evidence type="ECO:0000313" key="2">
    <source>
        <dbReference type="EMBL" id="CAJ1057736.1"/>
    </source>
</evidence>
<proteinExistence type="predicted"/>
<evidence type="ECO:0000256" key="1">
    <source>
        <dbReference type="SAM" id="MobiDB-lite"/>
    </source>
</evidence>
<feature type="region of interest" description="Disordered" evidence="1">
    <location>
        <begin position="1"/>
        <end position="26"/>
    </location>
</feature>
<reference evidence="2" key="1">
    <citation type="submission" date="2023-08" db="EMBL/GenBank/DDBJ databases">
        <authorList>
            <person name="Alioto T."/>
            <person name="Alioto T."/>
            <person name="Gomez Garrido J."/>
        </authorList>
    </citation>
    <scope>NUCLEOTIDE SEQUENCE</scope>
</reference>
<dbReference type="AlphaFoldDB" id="A0AAV1FAH6"/>
<organism evidence="2 3">
    <name type="scientific">Xyrichtys novacula</name>
    <name type="common">Pearly razorfish</name>
    <name type="synonym">Hemipteronotus novacula</name>
    <dbReference type="NCBI Taxonomy" id="13765"/>
    <lineage>
        <taxon>Eukaryota</taxon>
        <taxon>Metazoa</taxon>
        <taxon>Chordata</taxon>
        <taxon>Craniata</taxon>
        <taxon>Vertebrata</taxon>
        <taxon>Euteleostomi</taxon>
        <taxon>Actinopterygii</taxon>
        <taxon>Neopterygii</taxon>
        <taxon>Teleostei</taxon>
        <taxon>Neoteleostei</taxon>
        <taxon>Acanthomorphata</taxon>
        <taxon>Eupercaria</taxon>
        <taxon>Labriformes</taxon>
        <taxon>Labridae</taxon>
        <taxon>Xyrichtys</taxon>
    </lineage>
</organism>
<keyword evidence="3" id="KW-1185">Reference proteome</keyword>